<dbReference type="AlphaFoldDB" id="A0A1L9UPF4"/>
<keyword evidence="3" id="KW-1185">Reference proteome</keyword>
<feature type="chain" id="PRO_5013064121" evidence="1">
    <location>
        <begin position="29"/>
        <end position="79"/>
    </location>
</feature>
<dbReference type="GeneID" id="93577011"/>
<gene>
    <name evidence="2" type="ORF">ASPBRDRAFT_41244</name>
</gene>
<keyword evidence="1" id="KW-0732">Signal</keyword>
<sequence>MCMHYDRRACAVLAPVLCGSLMPLPACASVALEDCRTPKWYVTNQTGEDACLACLLISVSIDSSQLHGDVPVFYLQYQI</sequence>
<evidence type="ECO:0000313" key="3">
    <source>
        <dbReference type="Proteomes" id="UP000184499"/>
    </source>
</evidence>
<dbReference type="EMBL" id="KV878682">
    <property type="protein sequence ID" value="OJJ73557.1"/>
    <property type="molecule type" value="Genomic_DNA"/>
</dbReference>
<dbReference type="VEuPathDB" id="FungiDB:ASPBRDRAFT_41244"/>
<organism evidence="2 3">
    <name type="scientific">Aspergillus brasiliensis (strain CBS 101740 / IMI 381727 / IBT 21946)</name>
    <dbReference type="NCBI Taxonomy" id="767769"/>
    <lineage>
        <taxon>Eukaryota</taxon>
        <taxon>Fungi</taxon>
        <taxon>Dikarya</taxon>
        <taxon>Ascomycota</taxon>
        <taxon>Pezizomycotina</taxon>
        <taxon>Eurotiomycetes</taxon>
        <taxon>Eurotiomycetidae</taxon>
        <taxon>Eurotiales</taxon>
        <taxon>Aspergillaceae</taxon>
        <taxon>Aspergillus</taxon>
        <taxon>Aspergillus subgen. Circumdati</taxon>
    </lineage>
</organism>
<protein>
    <submittedName>
        <fullName evidence="2">Uncharacterized protein</fullName>
    </submittedName>
</protein>
<reference evidence="3" key="1">
    <citation type="journal article" date="2017" name="Genome Biol.">
        <title>Comparative genomics reveals high biological diversity and specific adaptations in the industrially and medically important fungal genus Aspergillus.</title>
        <authorList>
            <person name="de Vries R.P."/>
            <person name="Riley R."/>
            <person name="Wiebenga A."/>
            <person name="Aguilar-Osorio G."/>
            <person name="Amillis S."/>
            <person name="Uchima C.A."/>
            <person name="Anderluh G."/>
            <person name="Asadollahi M."/>
            <person name="Askin M."/>
            <person name="Barry K."/>
            <person name="Battaglia E."/>
            <person name="Bayram O."/>
            <person name="Benocci T."/>
            <person name="Braus-Stromeyer S.A."/>
            <person name="Caldana C."/>
            <person name="Canovas D."/>
            <person name="Cerqueira G.C."/>
            <person name="Chen F."/>
            <person name="Chen W."/>
            <person name="Choi C."/>
            <person name="Clum A."/>
            <person name="Dos Santos R.A."/>
            <person name="Damasio A.R."/>
            <person name="Diallinas G."/>
            <person name="Emri T."/>
            <person name="Fekete E."/>
            <person name="Flipphi M."/>
            <person name="Freyberg S."/>
            <person name="Gallo A."/>
            <person name="Gournas C."/>
            <person name="Habgood R."/>
            <person name="Hainaut M."/>
            <person name="Harispe M.L."/>
            <person name="Henrissat B."/>
            <person name="Hilden K.S."/>
            <person name="Hope R."/>
            <person name="Hossain A."/>
            <person name="Karabika E."/>
            <person name="Karaffa L."/>
            <person name="Karanyi Z."/>
            <person name="Krasevec N."/>
            <person name="Kuo A."/>
            <person name="Kusch H."/>
            <person name="LaButti K."/>
            <person name="Lagendijk E.L."/>
            <person name="Lapidus A."/>
            <person name="Levasseur A."/>
            <person name="Lindquist E."/>
            <person name="Lipzen A."/>
            <person name="Logrieco A.F."/>
            <person name="MacCabe A."/>
            <person name="Maekelae M.R."/>
            <person name="Malavazi I."/>
            <person name="Melin P."/>
            <person name="Meyer V."/>
            <person name="Mielnichuk N."/>
            <person name="Miskei M."/>
            <person name="Molnar A.P."/>
            <person name="Mule G."/>
            <person name="Ngan C.Y."/>
            <person name="Orejas M."/>
            <person name="Orosz E."/>
            <person name="Ouedraogo J.P."/>
            <person name="Overkamp K.M."/>
            <person name="Park H.-S."/>
            <person name="Perrone G."/>
            <person name="Piumi F."/>
            <person name="Punt P.J."/>
            <person name="Ram A.F."/>
            <person name="Ramon A."/>
            <person name="Rauscher S."/>
            <person name="Record E."/>
            <person name="Riano-Pachon D.M."/>
            <person name="Robert V."/>
            <person name="Roehrig J."/>
            <person name="Ruller R."/>
            <person name="Salamov A."/>
            <person name="Salih N.S."/>
            <person name="Samson R.A."/>
            <person name="Sandor E."/>
            <person name="Sanguinetti M."/>
            <person name="Schuetze T."/>
            <person name="Sepcic K."/>
            <person name="Shelest E."/>
            <person name="Sherlock G."/>
            <person name="Sophianopoulou V."/>
            <person name="Squina F.M."/>
            <person name="Sun H."/>
            <person name="Susca A."/>
            <person name="Todd R.B."/>
            <person name="Tsang A."/>
            <person name="Unkles S.E."/>
            <person name="van de Wiele N."/>
            <person name="van Rossen-Uffink D."/>
            <person name="Oliveira J.V."/>
            <person name="Vesth T.C."/>
            <person name="Visser J."/>
            <person name="Yu J.-H."/>
            <person name="Zhou M."/>
            <person name="Andersen M.R."/>
            <person name="Archer D.B."/>
            <person name="Baker S.E."/>
            <person name="Benoit I."/>
            <person name="Brakhage A.A."/>
            <person name="Braus G.H."/>
            <person name="Fischer R."/>
            <person name="Frisvad J.C."/>
            <person name="Goldman G.H."/>
            <person name="Houbraken J."/>
            <person name="Oakley B."/>
            <person name="Pocsi I."/>
            <person name="Scazzocchio C."/>
            <person name="Seiboth B."/>
            <person name="vanKuyk P.A."/>
            <person name="Wortman J."/>
            <person name="Dyer P.S."/>
            <person name="Grigoriev I.V."/>
        </authorList>
    </citation>
    <scope>NUCLEOTIDE SEQUENCE [LARGE SCALE GENOMIC DNA]</scope>
    <source>
        <strain evidence="3">CBS 101740 / IMI 381727 / IBT 21946</strain>
    </source>
</reference>
<accession>A0A1L9UPF4</accession>
<dbReference type="Proteomes" id="UP000184499">
    <property type="component" value="Unassembled WGS sequence"/>
</dbReference>
<evidence type="ECO:0000313" key="2">
    <source>
        <dbReference type="EMBL" id="OJJ73557.1"/>
    </source>
</evidence>
<name>A0A1L9UPF4_ASPBC</name>
<evidence type="ECO:0000256" key="1">
    <source>
        <dbReference type="SAM" id="SignalP"/>
    </source>
</evidence>
<feature type="signal peptide" evidence="1">
    <location>
        <begin position="1"/>
        <end position="28"/>
    </location>
</feature>
<dbReference type="RefSeq" id="XP_067480805.1">
    <property type="nucleotide sequence ID" value="XM_067624523.1"/>
</dbReference>
<proteinExistence type="predicted"/>